<dbReference type="AlphaFoldDB" id="A0A0F9IH12"/>
<accession>A0A0F9IH12</accession>
<proteinExistence type="predicted"/>
<reference evidence="2" key="1">
    <citation type="journal article" date="2015" name="Nature">
        <title>Complex archaea that bridge the gap between prokaryotes and eukaryotes.</title>
        <authorList>
            <person name="Spang A."/>
            <person name="Saw J.H."/>
            <person name="Jorgensen S.L."/>
            <person name="Zaremba-Niedzwiedzka K."/>
            <person name="Martijn J."/>
            <person name="Lind A.E."/>
            <person name="van Eijk R."/>
            <person name="Schleper C."/>
            <person name="Guy L."/>
            <person name="Ettema T.J."/>
        </authorList>
    </citation>
    <scope>NUCLEOTIDE SEQUENCE</scope>
</reference>
<organism evidence="2">
    <name type="scientific">marine sediment metagenome</name>
    <dbReference type="NCBI Taxonomy" id="412755"/>
    <lineage>
        <taxon>unclassified sequences</taxon>
        <taxon>metagenomes</taxon>
        <taxon>ecological metagenomes</taxon>
    </lineage>
</organism>
<dbReference type="EMBL" id="LAZR01021046">
    <property type="protein sequence ID" value="KKL86662.1"/>
    <property type="molecule type" value="Genomic_DNA"/>
</dbReference>
<keyword evidence="1" id="KW-0472">Membrane</keyword>
<sequence>MSLGERLKAAMKHGGFETDRQVVDAIHVALGVSADDIPMLSQQMISKIRRDDLKSGQSHLFPYIAFVCGVSAIWLAAELGPMIPWKTKATLQSRHISLLNNYLKLPKELRFHIRRLIDVSVAVQNPRVKARTRRKKKT</sequence>
<protein>
    <submittedName>
        <fullName evidence="2">Uncharacterized protein</fullName>
    </submittedName>
</protein>
<keyword evidence="1" id="KW-1133">Transmembrane helix</keyword>
<evidence type="ECO:0000256" key="1">
    <source>
        <dbReference type="SAM" id="Phobius"/>
    </source>
</evidence>
<name>A0A0F9IH12_9ZZZZ</name>
<comment type="caution">
    <text evidence="2">The sequence shown here is derived from an EMBL/GenBank/DDBJ whole genome shotgun (WGS) entry which is preliminary data.</text>
</comment>
<gene>
    <name evidence="2" type="ORF">LCGC14_1942490</name>
</gene>
<feature type="transmembrane region" description="Helical" evidence="1">
    <location>
        <begin position="60"/>
        <end position="77"/>
    </location>
</feature>
<evidence type="ECO:0000313" key="2">
    <source>
        <dbReference type="EMBL" id="KKL86662.1"/>
    </source>
</evidence>
<keyword evidence="1" id="KW-0812">Transmembrane</keyword>